<dbReference type="Gene3D" id="4.10.60.10">
    <property type="entry name" value="Zinc finger, CCHC-type"/>
    <property type="match status" value="1"/>
</dbReference>
<feature type="domain" description="CCHC-type" evidence="2">
    <location>
        <begin position="274"/>
        <end position="290"/>
    </location>
</feature>
<feature type="compositionally biased region" description="Polar residues" evidence="1">
    <location>
        <begin position="220"/>
        <end position="244"/>
    </location>
</feature>
<dbReference type="GO" id="GO:0008270">
    <property type="term" value="F:zinc ion binding"/>
    <property type="evidence" value="ECO:0007669"/>
    <property type="project" value="InterPro"/>
</dbReference>
<protein>
    <recommendedName>
        <fullName evidence="2">CCHC-type domain-containing protein</fullName>
    </recommendedName>
</protein>
<dbReference type="EMBL" id="OV170227">
    <property type="protein sequence ID" value="CAH0729057.1"/>
    <property type="molecule type" value="Genomic_DNA"/>
</dbReference>
<feature type="compositionally biased region" description="Polar residues" evidence="1">
    <location>
        <begin position="38"/>
        <end position="48"/>
    </location>
</feature>
<dbReference type="GO" id="GO:0003676">
    <property type="term" value="F:nucleic acid binding"/>
    <property type="evidence" value="ECO:0007669"/>
    <property type="project" value="InterPro"/>
</dbReference>
<dbReference type="InterPro" id="IPR021109">
    <property type="entry name" value="Peptidase_aspartic_dom_sf"/>
</dbReference>
<dbReference type="SUPFAM" id="SSF57756">
    <property type="entry name" value="Retrovirus zinc finger-like domains"/>
    <property type="match status" value="1"/>
</dbReference>
<dbReference type="InterPro" id="IPR036875">
    <property type="entry name" value="Znf_CCHC_sf"/>
</dbReference>
<accession>A0A8J9W8F5</accession>
<feature type="region of interest" description="Disordered" evidence="1">
    <location>
        <begin position="211"/>
        <end position="244"/>
    </location>
</feature>
<reference evidence="3" key="1">
    <citation type="submission" date="2021-12" db="EMBL/GenBank/DDBJ databases">
        <authorList>
            <person name="Martin H S."/>
        </authorList>
    </citation>
    <scope>NUCLEOTIDE SEQUENCE</scope>
</reference>
<dbReference type="OrthoDB" id="115435at2759"/>
<dbReference type="AlphaFoldDB" id="A0A8J9W8F5"/>
<feature type="domain" description="CCHC-type" evidence="2">
    <location>
        <begin position="254"/>
        <end position="270"/>
    </location>
</feature>
<feature type="non-terminal residue" evidence="3">
    <location>
        <position position="736"/>
    </location>
</feature>
<dbReference type="SMART" id="SM00343">
    <property type="entry name" value="ZnF_C2HC"/>
    <property type="match status" value="2"/>
</dbReference>
<feature type="compositionally biased region" description="Basic and acidic residues" evidence="1">
    <location>
        <begin position="95"/>
        <end position="114"/>
    </location>
</feature>
<name>A0A8J9W8F5_9NEOP</name>
<dbReference type="InterPro" id="IPR001878">
    <property type="entry name" value="Znf_CCHC"/>
</dbReference>
<dbReference type="Gene3D" id="2.40.70.10">
    <property type="entry name" value="Acid Proteases"/>
    <property type="match status" value="1"/>
</dbReference>
<feature type="compositionally biased region" description="Basic and acidic residues" evidence="1">
    <location>
        <begin position="10"/>
        <end position="21"/>
    </location>
</feature>
<keyword evidence="4" id="KW-1185">Reference proteome</keyword>
<evidence type="ECO:0000313" key="4">
    <source>
        <dbReference type="Proteomes" id="UP000838878"/>
    </source>
</evidence>
<feature type="compositionally biased region" description="Basic residues" evidence="1">
    <location>
        <begin position="26"/>
        <end position="37"/>
    </location>
</feature>
<feature type="region of interest" description="Disordered" evidence="1">
    <location>
        <begin position="1"/>
        <end position="114"/>
    </location>
</feature>
<gene>
    <name evidence="3" type="ORF">BINO364_LOCUS14207</name>
</gene>
<sequence length="736" mass="83508">MGRKRKSSRRMRESDDSEHSESGSLVRRRHKSRRRYNKSQTRDSSSGSDVPRHCRVSKKRRKSRRCSETPQRRTVPRGHNGTPDPGTTQRRNVSRGRDVTRDPGTPPRRDVLRNHEEYQNPEELQSTHLLQNEYAAGTSQPATIPAVTPTVSAPQINVSTDFNANVLALAFKELIQTMKTDGDDRSVRTSAEATQFTEPDKLLVYLSNVRLTRKPEKPSPSMQAGNNENKQSRSFKSNQNTSDVKNNRSYRLTKCYNCKEEGHPYFLCKKPIIRCESCHRIGHVSNNCPGKTDSKANESNSKTVLRISKQQDNESKYFKVAKVNGQNLDCYVDFGSQCTMLRESFARNFVSTWSVSELPVIRGFGDSIVNCLGKFVVELEIDSVKASVEVLIVPDHLLQVPLLVGQTFTEQEHIVVYKNKNQLKISTYPTTSVQLYVKNSVTVKGFTVLDVYSKPDYTGDLFIEPSLCQDPQNPYEISQSIIRVTNSHGNIVIKGLDPEFVLTKDMLLLRALPLTELKFESLNVSKIEHCPDNNNIFRIEAEAIQVDNSIGPDNPDNLWDECVSEIQWGLNNTQNKGTGKSPAQALFGLDLVGTSGSLLQLSVTDSADNVDTPIEDIRREMTEQIRDNQDKQKQRFDKIRKEVTYNIGDLVRIEREISSTGNSRKLIPKLRGPYRIKEVLDNDRYVVEDTPLSRKGNRNFSSIFSVDKIHPWMVFNRADTESETSNNDDADELEVR</sequence>
<feature type="compositionally biased region" description="Basic residues" evidence="1">
    <location>
        <begin position="53"/>
        <end position="64"/>
    </location>
</feature>
<dbReference type="Proteomes" id="UP000838878">
    <property type="component" value="Chromosome 7"/>
</dbReference>
<organism evidence="3 4">
    <name type="scientific">Brenthis ino</name>
    <name type="common">lesser marbled fritillary</name>
    <dbReference type="NCBI Taxonomy" id="405034"/>
    <lineage>
        <taxon>Eukaryota</taxon>
        <taxon>Metazoa</taxon>
        <taxon>Ecdysozoa</taxon>
        <taxon>Arthropoda</taxon>
        <taxon>Hexapoda</taxon>
        <taxon>Insecta</taxon>
        <taxon>Pterygota</taxon>
        <taxon>Neoptera</taxon>
        <taxon>Endopterygota</taxon>
        <taxon>Lepidoptera</taxon>
        <taxon>Glossata</taxon>
        <taxon>Ditrysia</taxon>
        <taxon>Papilionoidea</taxon>
        <taxon>Nymphalidae</taxon>
        <taxon>Heliconiinae</taxon>
        <taxon>Argynnini</taxon>
        <taxon>Brenthis</taxon>
    </lineage>
</organism>
<evidence type="ECO:0000256" key="1">
    <source>
        <dbReference type="SAM" id="MobiDB-lite"/>
    </source>
</evidence>
<evidence type="ECO:0000313" key="3">
    <source>
        <dbReference type="EMBL" id="CAH0729057.1"/>
    </source>
</evidence>
<evidence type="ECO:0000259" key="2">
    <source>
        <dbReference type="SMART" id="SM00343"/>
    </source>
</evidence>
<proteinExistence type="predicted"/>